<name>A0A382LAE3_9ZZZZ</name>
<gene>
    <name evidence="1" type="ORF">METZ01_LOCUS284911</name>
</gene>
<evidence type="ECO:0000313" key="1">
    <source>
        <dbReference type="EMBL" id="SVC32057.1"/>
    </source>
</evidence>
<sequence>MAIFGNFKGTTQSDFKIGKSDGTKISTGSLPTSDLSAGDLYIDSSNTSIQVYNSGWENIGLSLPELNVDSGTLYVDSSNDTVSVGSTSSNEKLFVNGSLRLGT</sequence>
<organism evidence="1">
    <name type="scientific">marine metagenome</name>
    <dbReference type="NCBI Taxonomy" id="408172"/>
    <lineage>
        <taxon>unclassified sequences</taxon>
        <taxon>metagenomes</taxon>
        <taxon>ecological metagenomes</taxon>
    </lineage>
</organism>
<reference evidence="1" key="1">
    <citation type="submission" date="2018-05" db="EMBL/GenBank/DDBJ databases">
        <authorList>
            <person name="Lanie J.A."/>
            <person name="Ng W.-L."/>
            <person name="Kazmierczak K.M."/>
            <person name="Andrzejewski T.M."/>
            <person name="Davidsen T.M."/>
            <person name="Wayne K.J."/>
            <person name="Tettelin H."/>
            <person name="Glass J.I."/>
            <person name="Rusch D."/>
            <person name="Podicherti R."/>
            <person name="Tsui H.-C.T."/>
            <person name="Winkler M.E."/>
        </authorList>
    </citation>
    <scope>NUCLEOTIDE SEQUENCE</scope>
</reference>
<dbReference type="AlphaFoldDB" id="A0A382LAE3"/>
<accession>A0A382LAE3</accession>
<protein>
    <submittedName>
        <fullName evidence="1">Uncharacterized protein</fullName>
    </submittedName>
</protein>
<dbReference type="EMBL" id="UINC01084954">
    <property type="protein sequence ID" value="SVC32057.1"/>
    <property type="molecule type" value="Genomic_DNA"/>
</dbReference>
<feature type="non-terminal residue" evidence="1">
    <location>
        <position position="103"/>
    </location>
</feature>
<proteinExistence type="predicted"/>